<keyword evidence="7" id="KW-1185">Reference proteome</keyword>
<dbReference type="PANTHER" id="PTHR11760">
    <property type="entry name" value="30S/40S RIBOSOMAL PROTEIN S3"/>
    <property type="match status" value="1"/>
</dbReference>
<reference evidence="6 7" key="1">
    <citation type="journal article" date="2017" name="Environ. Microbiol.">
        <title>Decay of the glycolytic pathway and adaptation to intranuclear parasitism within Enterocytozoonidae microsporidia.</title>
        <authorList>
            <person name="Wiredu Boakye D."/>
            <person name="Jaroenlak P."/>
            <person name="Prachumwat A."/>
            <person name="Williams T.A."/>
            <person name="Bateman K.S."/>
            <person name="Itsathitphaisarn O."/>
            <person name="Sritunyalucksana K."/>
            <person name="Paszkiewicz K.H."/>
            <person name="Moore K.A."/>
            <person name="Stentiford G.D."/>
            <person name="Williams B.A."/>
        </authorList>
    </citation>
    <scope>NUCLEOTIDE SEQUENCE [LARGE SCALE GENOMIC DNA]</scope>
    <source>
        <strain evidence="6 7">GB1</strain>
    </source>
</reference>
<evidence type="ECO:0000259" key="5">
    <source>
        <dbReference type="Pfam" id="PF00189"/>
    </source>
</evidence>
<dbReference type="Gene3D" id="3.30.1140.32">
    <property type="entry name" value="Ribosomal protein S3, C-terminal domain"/>
    <property type="match status" value="1"/>
</dbReference>
<protein>
    <recommendedName>
        <fullName evidence="4">40S ribosomal protein S3</fullName>
    </recommendedName>
</protein>
<dbReference type="GO" id="GO:0003723">
    <property type="term" value="F:RNA binding"/>
    <property type="evidence" value="ECO:0007669"/>
    <property type="project" value="InterPro"/>
</dbReference>
<proteinExistence type="inferred from homology"/>
<evidence type="ECO:0000313" key="6">
    <source>
        <dbReference type="EMBL" id="ORD97820.1"/>
    </source>
</evidence>
<accession>A0A1X0QDG8</accession>
<evidence type="ECO:0000256" key="4">
    <source>
        <dbReference type="ARBA" id="ARBA00035408"/>
    </source>
</evidence>
<dbReference type="GO" id="GO:0005634">
    <property type="term" value="C:nucleus"/>
    <property type="evidence" value="ECO:0007669"/>
    <property type="project" value="TreeGrafter"/>
</dbReference>
<dbReference type="OrthoDB" id="10248446at2759"/>
<dbReference type="SUPFAM" id="SSF54814">
    <property type="entry name" value="Prokaryotic type KH domain (KH-domain type II)"/>
    <property type="match status" value="1"/>
</dbReference>
<dbReference type="PANTHER" id="PTHR11760:SF32">
    <property type="entry name" value="SMALL RIBOSOMAL SUBUNIT PROTEIN US3"/>
    <property type="match status" value="1"/>
</dbReference>
<dbReference type="Pfam" id="PF00189">
    <property type="entry name" value="Ribosomal_S3_C"/>
    <property type="match status" value="1"/>
</dbReference>
<evidence type="ECO:0000256" key="1">
    <source>
        <dbReference type="ARBA" id="ARBA00010761"/>
    </source>
</evidence>
<keyword evidence="3" id="KW-0687">Ribonucleoprotein</keyword>
<dbReference type="VEuPathDB" id="MicrosporidiaDB:A0H76_2967"/>
<dbReference type="GO" id="GO:0006412">
    <property type="term" value="P:translation"/>
    <property type="evidence" value="ECO:0007669"/>
    <property type="project" value="InterPro"/>
</dbReference>
<feature type="domain" description="Small ribosomal subunit protein uS3 C-terminal" evidence="5">
    <location>
        <begin position="108"/>
        <end position="191"/>
    </location>
</feature>
<dbReference type="Gene3D" id="3.30.300.20">
    <property type="match status" value="1"/>
</dbReference>
<dbReference type="InterPro" id="IPR057258">
    <property type="entry name" value="Ribosomal_uS3"/>
</dbReference>
<comment type="caution">
    <text evidence="6">The sequence shown here is derived from an EMBL/GenBank/DDBJ whole genome shotgun (WGS) entry which is preliminary data.</text>
</comment>
<gene>
    <name evidence="6" type="ORF">HERIO_2678</name>
</gene>
<sequence length="215" mass="24265">MNSKIDNVELIEEYIKQGKMYAELDELFKRVLKTDFYAGLTLDMNQSPITAAIKVLNPSQVMGESKFRLKQLQNMIAQRINVPSSNVEVIFEKIEDKRLCPEYYAEMIRQAFMENKPHKKIINSAFRAVDAAKGQGCSIKISGKLRGQRAKSTNYIHGVLIQAGQPAKDYIRLAKSEAMCKQGVIGIQVKIMLPYDPEGVKGPSKLLSDKIIVRQ</sequence>
<dbReference type="VEuPathDB" id="MicrosporidiaDB:HERIO_2678"/>
<dbReference type="EMBL" id="LVKB01000009">
    <property type="protein sequence ID" value="ORD97820.1"/>
    <property type="molecule type" value="Genomic_DNA"/>
</dbReference>
<dbReference type="Proteomes" id="UP000192356">
    <property type="component" value="Unassembled WGS sequence"/>
</dbReference>
<comment type="similarity">
    <text evidence="1">Belongs to the universal ribosomal protein uS3 family.</text>
</comment>
<dbReference type="InterPro" id="IPR001351">
    <property type="entry name" value="Ribosomal_uS3_C"/>
</dbReference>
<evidence type="ECO:0000313" key="7">
    <source>
        <dbReference type="Proteomes" id="UP000192356"/>
    </source>
</evidence>
<organism evidence="6 7">
    <name type="scientific">Hepatospora eriocheir</name>
    <dbReference type="NCBI Taxonomy" id="1081669"/>
    <lineage>
        <taxon>Eukaryota</taxon>
        <taxon>Fungi</taxon>
        <taxon>Fungi incertae sedis</taxon>
        <taxon>Microsporidia</taxon>
        <taxon>Hepatosporidae</taxon>
        <taxon>Hepatospora</taxon>
    </lineage>
</organism>
<dbReference type="SUPFAM" id="SSF54821">
    <property type="entry name" value="Ribosomal protein S3 C-terminal domain"/>
    <property type="match status" value="1"/>
</dbReference>
<name>A0A1X0QDG8_9MICR</name>
<dbReference type="GO" id="GO:0003735">
    <property type="term" value="F:structural constituent of ribosome"/>
    <property type="evidence" value="ECO:0007669"/>
    <property type="project" value="InterPro"/>
</dbReference>
<dbReference type="AlphaFoldDB" id="A0A1X0QDG8"/>
<keyword evidence="2" id="KW-0689">Ribosomal protein</keyword>
<evidence type="ECO:0000256" key="3">
    <source>
        <dbReference type="ARBA" id="ARBA00023274"/>
    </source>
</evidence>
<dbReference type="InterPro" id="IPR009019">
    <property type="entry name" value="KH_sf_prok-type"/>
</dbReference>
<dbReference type="InterPro" id="IPR036419">
    <property type="entry name" value="Ribosomal_S3_C_sf"/>
</dbReference>
<evidence type="ECO:0000256" key="2">
    <source>
        <dbReference type="ARBA" id="ARBA00022980"/>
    </source>
</evidence>
<dbReference type="InterPro" id="IPR015946">
    <property type="entry name" value="KH_dom-like_a/b"/>
</dbReference>
<dbReference type="GO" id="GO:0022627">
    <property type="term" value="C:cytosolic small ribosomal subunit"/>
    <property type="evidence" value="ECO:0007669"/>
    <property type="project" value="TreeGrafter"/>
</dbReference>